<keyword evidence="9" id="KW-1185">Reference proteome</keyword>
<dbReference type="OrthoDB" id="9792760at2"/>
<keyword evidence="4 7" id="KW-0812">Transmembrane</keyword>
<dbReference type="InterPro" id="IPR032808">
    <property type="entry name" value="DoxX"/>
</dbReference>
<protein>
    <submittedName>
        <fullName evidence="8">Putative oxidoreductase</fullName>
    </submittedName>
</protein>
<dbReference type="STRING" id="416944.SAMN05421548_1222"/>
<evidence type="ECO:0000256" key="1">
    <source>
        <dbReference type="ARBA" id="ARBA00004651"/>
    </source>
</evidence>
<dbReference type="PANTHER" id="PTHR33452:SF1">
    <property type="entry name" value="INNER MEMBRANE PROTEIN YPHA-RELATED"/>
    <property type="match status" value="1"/>
</dbReference>
<keyword evidence="6 7" id="KW-0472">Membrane</keyword>
<dbReference type="GO" id="GO:0005886">
    <property type="term" value="C:plasma membrane"/>
    <property type="evidence" value="ECO:0007669"/>
    <property type="project" value="UniProtKB-SubCell"/>
</dbReference>
<evidence type="ECO:0000256" key="5">
    <source>
        <dbReference type="ARBA" id="ARBA00022989"/>
    </source>
</evidence>
<dbReference type="AlphaFoldDB" id="A0A1G6W0X0"/>
<evidence type="ECO:0000256" key="2">
    <source>
        <dbReference type="ARBA" id="ARBA00006679"/>
    </source>
</evidence>
<feature type="transmembrane region" description="Helical" evidence="7">
    <location>
        <begin position="12"/>
        <end position="30"/>
    </location>
</feature>
<evidence type="ECO:0000256" key="7">
    <source>
        <dbReference type="SAM" id="Phobius"/>
    </source>
</evidence>
<evidence type="ECO:0000256" key="4">
    <source>
        <dbReference type="ARBA" id="ARBA00022692"/>
    </source>
</evidence>
<proteinExistence type="inferred from homology"/>
<dbReference type="Proteomes" id="UP000198908">
    <property type="component" value="Unassembled WGS sequence"/>
</dbReference>
<dbReference type="InterPro" id="IPR051907">
    <property type="entry name" value="DoxX-like_oxidoreductase"/>
</dbReference>
<feature type="transmembrane region" description="Helical" evidence="7">
    <location>
        <begin position="78"/>
        <end position="97"/>
    </location>
</feature>
<keyword evidence="3" id="KW-1003">Cell membrane</keyword>
<evidence type="ECO:0000313" key="9">
    <source>
        <dbReference type="Proteomes" id="UP000198908"/>
    </source>
</evidence>
<accession>A0A1G6W0X0</accession>
<name>A0A1G6W0X0_9BURK</name>
<evidence type="ECO:0000256" key="3">
    <source>
        <dbReference type="ARBA" id="ARBA00022475"/>
    </source>
</evidence>
<sequence length="137" mass="14794">MRYLSLDNQRDGFILAARVLMMVLFVLFGWQKLAGFAGTVGYMASVGAPLPTLSAIIAVVVELGFGFLIAIGFFTRPVAIIFAVYTVATALIGHRYWALTGMDQYMAMINFYKNVSIAGGLLLLAVTGPGRYSVDGK</sequence>
<dbReference type="PANTHER" id="PTHR33452">
    <property type="entry name" value="OXIDOREDUCTASE CATD-RELATED"/>
    <property type="match status" value="1"/>
</dbReference>
<keyword evidence="5 7" id="KW-1133">Transmembrane helix</keyword>
<organism evidence="8 9">
    <name type="scientific">Paraburkholderia lycopersici</name>
    <dbReference type="NCBI Taxonomy" id="416944"/>
    <lineage>
        <taxon>Bacteria</taxon>
        <taxon>Pseudomonadati</taxon>
        <taxon>Pseudomonadota</taxon>
        <taxon>Betaproteobacteria</taxon>
        <taxon>Burkholderiales</taxon>
        <taxon>Burkholderiaceae</taxon>
        <taxon>Paraburkholderia</taxon>
    </lineage>
</organism>
<feature type="transmembrane region" description="Helical" evidence="7">
    <location>
        <begin position="117"/>
        <end position="134"/>
    </location>
</feature>
<evidence type="ECO:0000313" key="8">
    <source>
        <dbReference type="EMBL" id="SDD58877.1"/>
    </source>
</evidence>
<dbReference type="RefSeq" id="WP_092001036.1">
    <property type="nucleotide sequence ID" value="NZ_FMYQ01000022.1"/>
</dbReference>
<comment type="subcellular location">
    <subcellularLocation>
        <location evidence="1">Cell membrane</location>
        <topology evidence="1">Multi-pass membrane protein</topology>
    </subcellularLocation>
</comment>
<feature type="transmembrane region" description="Helical" evidence="7">
    <location>
        <begin position="50"/>
        <end position="71"/>
    </location>
</feature>
<reference evidence="9" key="1">
    <citation type="submission" date="2016-09" db="EMBL/GenBank/DDBJ databases">
        <authorList>
            <person name="Varghese N."/>
            <person name="Submissions S."/>
        </authorList>
    </citation>
    <scope>NUCLEOTIDE SEQUENCE [LARGE SCALE GENOMIC DNA]</scope>
    <source>
        <strain evidence="9">TNe-862</strain>
    </source>
</reference>
<dbReference type="Pfam" id="PF07681">
    <property type="entry name" value="DoxX"/>
    <property type="match status" value="1"/>
</dbReference>
<gene>
    <name evidence="8" type="ORF">SAMN05421548_1222</name>
</gene>
<comment type="similarity">
    <text evidence="2">Belongs to the DoxX family.</text>
</comment>
<evidence type="ECO:0000256" key="6">
    <source>
        <dbReference type="ARBA" id="ARBA00023136"/>
    </source>
</evidence>
<dbReference type="EMBL" id="FMYQ01000022">
    <property type="protein sequence ID" value="SDD58877.1"/>
    <property type="molecule type" value="Genomic_DNA"/>
</dbReference>